<dbReference type="GO" id="GO:0016042">
    <property type="term" value="P:lipid catabolic process"/>
    <property type="evidence" value="ECO:0007669"/>
    <property type="project" value="UniProtKB-KW"/>
</dbReference>
<gene>
    <name evidence="5" type="ORF">C7H19_11630</name>
</gene>
<reference evidence="5 6" key="1">
    <citation type="submission" date="2018-03" db="EMBL/GenBank/DDBJ databases">
        <title>The ancient ancestry and fast evolution of plastids.</title>
        <authorList>
            <person name="Moore K.R."/>
            <person name="Magnabosco C."/>
            <person name="Momper L."/>
            <person name="Gold D.A."/>
            <person name="Bosak T."/>
            <person name="Fournier G.P."/>
        </authorList>
    </citation>
    <scope>NUCLEOTIDE SEQUENCE [LARGE SCALE GENOMIC DNA]</scope>
    <source>
        <strain evidence="5 6">CCALA 016</strain>
    </source>
</reference>
<dbReference type="PANTHER" id="PTHR10272">
    <property type="entry name" value="PLATELET-ACTIVATING FACTOR ACETYLHYDROLASE"/>
    <property type="match status" value="1"/>
</dbReference>
<accession>A0A2T1LXI2</accession>
<evidence type="ECO:0000256" key="1">
    <source>
        <dbReference type="ARBA" id="ARBA00022801"/>
    </source>
</evidence>
<evidence type="ECO:0000313" key="6">
    <source>
        <dbReference type="Proteomes" id="UP000239001"/>
    </source>
</evidence>
<proteinExistence type="predicted"/>
<keyword evidence="2" id="KW-0442">Lipid degradation</keyword>
<evidence type="ECO:0000313" key="5">
    <source>
        <dbReference type="EMBL" id="PSF37083.1"/>
    </source>
</evidence>
<dbReference type="RefSeq" id="WP_106457048.1">
    <property type="nucleotide sequence ID" value="NZ_PXOH01000011.1"/>
</dbReference>
<protein>
    <submittedName>
        <fullName evidence="5">Dienelactone hydrolase</fullName>
    </submittedName>
</protein>
<organism evidence="5 6">
    <name type="scientific">Aphanothece hegewaldii CCALA 016</name>
    <dbReference type="NCBI Taxonomy" id="2107694"/>
    <lineage>
        <taxon>Bacteria</taxon>
        <taxon>Bacillati</taxon>
        <taxon>Cyanobacteriota</taxon>
        <taxon>Cyanophyceae</taxon>
        <taxon>Oscillatoriophycideae</taxon>
        <taxon>Chroococcales</taxon>
        <taxon>Aphanothecaceae</taxon>
        <taxon>Aphanothece</taxon>
    </lineage>
</organism>
<dbReference type="Pfam" id="PF07176">
    <property type="entry name" value="DUF1400"/>
    <property type="match status" value="1"/>
</dbReference>
<comment type="caution">
    <text evidence="5">The sequence shown here is derived from an EMBL/GenBank/DDBJ whole genome shotgun (WGS) entry which is preliminary data.</text>
</comment>
<keyword evidence="3" id="KW-0443">Lipid metabolism</keyword>
<evidence type="ECO:0000256" key="3">
    <source>
        <dbReference type="ARBA" id="ARBA00023098"/>
    </source>
</evidence>
<keyword evidence="6" id="KW-1185">Reference proteome</keyword>
<evidence type="ECO:0000256" key="2">
    <source>
        <dbReference type="ARBA" id="ARBA00022963"/>
    </source>
</evidence>
<name>A0A2T1LXI2_9CHRO</name>
<reference evidence="5 6" key="2">
    <citation type="submission" date="2018-03" db="EMBL/GenBank/DDBJ databases">
        <authorList>
            <person name="Keele B.F."/>
        </authorList>
    </citation>
    <scope>NUCLEOTIDE SEQUENCE [LARGE SCALE GENOMIC DNA]</scope>
    <source>
        <strain evidence="5 6">CCALA 016</strain>
    </source>
</reference>
<dbReference type="InterPro" id="IPR029058">
    <property type="entry name" value="AB_hydrolase_fold"/>
</dbReference>
<sequence length="605" mass="68200">MLTSAFSHLHWVKKLGQFGILFVILGLGLASPATSAERVNLKLGFFEQSVSIEELKKYAKTGELSSNLQPYRFVFNAEVQKALQKKLHIDSFLAQQFLKDLLYLPDGKKLIKELSFILSDSSDEQIIKSLFLTIHKSDNISFLTFLEAYPEEKITIDLSAIAKIAAQINLSYLQNKLLSPRLTHDLKIASSQSLPQNFSPASEGVEKVYKDSRMFFDQERNRRIVTDIYYSFNPRGPLVVMSHGFAADRRFLSYLADHLASHGLTVVSVEHPGSNINALIDVSSQAKISQILPASEFINRPKDISFILNELEKMNRETVYYKGIFNTQKVSIIGHSFGGYTALALAGGVLNPKELRKFCQNSNPLERSPADWLQCAAAELPYGNIYLKDRRIVQAIAFNPIIGHLFAQDLSTVNIPTMILTSTEDGITPIVPHQLQPFQRIKGKKYLVVAAGATHMSVTDISYLNSAMGQSTLVREIMDKKADPVREMARGLSLAFIQQMSEQADIYKPYLSATYVQSLSSKEINLRLTDQLPDSIVTWLKVLHKDYPKSASISTYSEHSLLNQLHNNWIHFKSFVEPTEAYTGHLEPIFTDLLKHYRQKTNQFG</sequence>
<dbReference type="GO" id="GO:0003847">
    <property type="term" value="F:1-alkyl-2-acetylglycerophosphocholine esterase activity"/>
    <property type="evidence" value="ECO:0007669"/>
    <property type="project" value="TreeGrafter"/>
</dbReference>
<dbReference type="AlphaFoldDB" id="A0A2T1LXI2"/>
<dbReference type="OrthoDB" id="422423at2"/>
<dbReference type="Proteomes" id="UP000239001">
    <property type="component" value="Unassembled WGS sequence"/>
</dbReference>
<dbReference type="SUPFAM" id="SSF53474">
    <property type="entry name" value="alpha/beta-Hydrolases"/>
    <property type="match status" value="1"/>
</dbReference>
<dbReference type="Pfam" id="PF03403">
    <property type="entry name" value="PAF-AH_p_II"/>
    <property type="match status" value="2"/>
</dbReference>
<feature type="domain" description="DUF1400" evidence="4">
    <location>
        <begin position="35"/>
        <end position="157"/>
    </location>
</feature>
<dbReference type="EMBL" id="PXOH01000011">
    <property type="protein sequence ID" value="PSF37083.1"/>
    <property type="molecule type" value="Genomic_DNA"/>
</dbReference>
<keyword evidence="1 5" id="KW-0378">Hydrolase</keyword>
<dbReference type="InterPro" id="IPR010802">
    <property type="entry name" value="DUF1400"/>
</dbReference>
<evidence type="ECO:0000259" key="4">
    <source>
        <dbReference type="Pfam" id="PF07176"/>
    </source>
</evidence>
<dbReference type="PANTHER" id="PTHR10272:SF13">
    <property type="entry name" value="POLY(ETHYLENE TEREPHTHALATE) HYDROLASE"/>
    <property type="match status" value="1"/>
</dbReference>
<dbReference type="Gene3D" id="3.40.50.1820">
    <property type="entry name" value="alpha/beta hydrolase"/>
    <property type="match status" value="1"/>
</dbReference>